<keyword evidence="1" id="KW-1133">Transmembrane helix</keyword>
<dbReference type="Proteomes" id="UP000275076">
    <property type="component" value="Unassembled WGS sequence"/>
</dbReference>
<gene>
    <name evidence="2" type="ORF">D7Z54_02215</name>
</gene>
<feature type="transmembrane region" description="Helical" evidence="1">
    <location>
        <begin position="40"/>
        <end position="61"/>
    </location>
</feature>
<proteinExistence type="predicted"/>
<reference evidence="2 3" key="1">
    <citation type="submission" date="2018-10" db="EMBL/GenBank/DDBJ databases">
        <title>Draft genome sequence of Bacillus salarius IM0101, isolated from a hypersaline soil in Inner Mongolia, China.</title>
        <authorList>
            <person name="Yamprayoonswat W."/>
            <person name="Boonvisut S."/>
            <person name="Jumpathong W."/>
            <person name="Sittihan S."/>
            <person name="Ruangsuj P."/>
            <person name="Wanthongcharoen S."/>
            <person name="Thongpramul N."/>
            <person name="Pimmason S."/>
            <person name="Yu B."/>
            <person name="Yasawong M."/>
        </authorList>
    </citation>
    <scope>NUCLEOTIDE SEQUENCE [LARGE SCALE GENOMIC DNA]</scope>
    <source>
        <strain evidence="2 3">IM0101</strain>
    </source>
</reference>
<feature type="transmembrane region" description="Helical" evidence="1">
    <location>
        <begin position="67"/>
        <end position="90"/>
    </location>
</feature>
<feature type="transmembrane region" description="Helical" evidence="1">
    <location>
        <begin position="6"/>
        <end position="28"/>
    </location>
</feature>
<comment type="caution">
    <text evidence="2">The sequence shown here is derived from an EMBL/GenBank/DDBJ whole genome shotgun (WGS) entry which is preliminary data.</text>
</comment>
<evidence type="ECO:0008006" key="4">
    <source>
        <dbReference type="Google" id="ProtNLM"/>
    </source>
</evidence>
<evidence type="ECO:0000313" key="3">
    <source>
        <dbReference type="Proteomes" id="UP000275076"/>
    </source>
</evidence>
<keyword evidence="3" id="KW-1185">Reference proteome</keyword>
<dbReference type="EMBL" id="RBVX01000001">
    <property type="protein sequence ID" value="RSL35399.1"/>
    <property type="molecule type" value="Genomic_DNA"/>
</dbReference>
<organism evidence="2 3">
    <name type="scientific">Salibacterium salarium</name>
    <dbReference type="NCBI Taxonomy" id="284579"/>
    <lineage>
        <taxon>Bacteria</taxon>
        <taxon>Bacillati</taxon>
        <taxon>Bacillota</taxon>
        <taxon>Bacilli</taxon>
        <taxon>Bacillales</taxon>
        <taxon>Bacillaceae</taxon>
    </lineage>
</organism>
<dbReference type="AlphaFoldDB" id="A0A3R9PPK3"/>
<dbReference type="OrthoDB" id="9914174at2"/>
<accession>A0A3R9PPK3</accession>
<name>A0A3R9PPK3_9BACI</name>
<sequence>MLFQLLLGVFMIIYALSHAMKSTIFLGKQAKKMDRDARHVYQKGVVAPFLALGIIFIFFTFATKAEIIGTTLFVVLYIVLVLPLLIWIFAHNKKHVGYYFER</sequence>
<protein>
    <recommendedName>
        <fullName evidence="4">Amino acid permease</fullName>
    </recommendedName>
</protein>
<keyword evidence="1" id="KW-0472">Membrane</keyword>
<dbReference type="RefSeq" id="WP_125553985.1">
    <property type="nucleotide sequence ID" value="NZ_RBVX01000001.1"/>
</dbReference>
<evidence type="ECO:0000256" key="1">
    <source>
        <dbReference type="SAM" id="Phobius"/>
    </source>
</evidence>
<evidence type="ECO:0000313" key="2">
    <source>
        <dbReference type="EMBL" id="RSL35399.1"/>
    </source>
</evidence>
<keyword evidence="1" id="KW-0812">Transmembrane</keyword>